<organism evidence="1">
    <name type="scientific">Candidatus Heimdallarchaeum endolithica</name>
    <dbReference type="NCBI Taxonomy" id="2876572"/>
    <lineage>
        <taxon>Archaea</taxon>
        <taxon>Promethearchaeati</taxon>
        <taxon>Candidatus Heimdallarchaeota</taxon>
        <taxon>Candidatus Heimdallarchaeia (ex Rinke et al. 2021) (nom. nud.)</taxon>
        <taxon>Candidatus Heimdallarchaeales</taxon>
        <taxon>Candidatus Heimdallarchaeaceae</taxon>
        <taxon>Candidatus Heimdallarchaeum</taxon>
    </lineage>
</organism>
<name>A0A9Y1BP81_9ARCH</name>
<evidence type="ECO:0000313" key="1">
    <source>
        <dbReference type="EMBL" id="UJG42691.1"/>
    </source>
</evidence>
<proteinExistence type="predicted"/>
<dbReference type="EMBL" id="CP084167">
    <property type="protein sequence ID" value="UJG42691.1"/>
    <property type="molecule type" value="Genomic_DNA"/>
</dbReference>
<protein>
    <submittedName>
        <fullName evidence="1">Uncharacterized protein</fullName>
    </submittedName>
</protein>
<sequence length="52" mass="5978">MPTIKKCAMCGCSSNHHLIMGEDGKYYCLPHYVVQYLNHKSDNTKTRVNFSL</sequence>
<reference evidence="1" key="1">
    <citation type="journal article" date="2022" name="Nat. Microbiol.">
        <title>Unique mobile elements and scalable gene flow at the prokaryote-eukaryote boundary revealed by circularized Asgard archaea genomes.</title>
        <authorList>
            <person name="Wu F."/>
            <person name="Speth D.R."/>
            <person name="Philosof A."/>
            <person name="Cremiere A."/>
            <person name="Narayanan A."/>
            <person name="Barco R.A."/>
            <person name="Connon S.A."/>
            <person name="Amend J.P."/>
            <person name="Antoshechkin I.A."/>
            <person name="Orphan V.J."/>
        </authorList>
    </citation>
    <scope>NUCLEOTIDE SEQUENCE</scope>
    <source>
        <strain evidence="1">PR6</strain>
    </source>
</reference>
<dbReference type="Proteomes" id="UP001200513">
    <property type="component" value="Chromosome"/>
</dbReference>
<accession>A0A9Y1BP81</accession>
<gene>
    <name evidence="1" type="ORF">K9W46_09890</name>
</gene>
<dbReference type="AlphaFoldDB" id="A0A9Y1BP81"/>